<gene>
    <name evidence="2" type="ORF">J07HQW2_00125</name>
</gene>
<dbReference type="AlphaFoldDB" id="U1PJ46"/>
<dbReference type="STRING" id="1238425.J07HQW2_00125"/>
<dbReference type="InterPro" id="IPR035069">
    <property type="entry name" value="TTHA1013/TTHA0281-like"/>
</dbReference>
<evidence type="ECO:0008006" key="4">
    <source>
        <dbReference type="Google" id="ProtNLM"/>
    </source>
</evidence>
<proteinExistence type="predicted"/>
<dbReference type="Pfam" id="PF24113">
    <property type="entry name" value="DUF7387"/>
    <property type="match status" value="1"/>
</dbReference>
<dbReference type="Gene3D" id="3.30.160.250">
    <property type="match status" value="1"/>
</dbReference>
<name>U1PJ46_9EURY</name>
<evidence type="ECO:0000313" key="2">
    <source>
        <dbReference type="EMBL" id="ERG93692.1"/>
    </source>
</evidence>
<protein>
    <recommendedName>
        <fullName evidence="4">HicB-like antitoxin of toxin-antitoxin system domain-containing protein</fullName>
    </recommendedName>
</protein>
<dbReference type="SUPFAM" id="SSF143100">
    <property type="entry name" value="TTHA1013/TTHA0281-like"/>
    <property type="match status" value="1"/>
</dbReference>
<organism evidence="2 3">
    <name type="scientific">Haloquadratum walsbyi J07HQW2</name>
    <dbReference type="NCBI Taxonomy" id="1238425"/>
    <lineage>
        <taxon>Archaea</taxon>
        <taxon>Methanobacteriati</taxon>
        <taxon>Methanobacteriota</taxon>
        <taxon>Stenosarchaea group</taxon>
        <taxon>Halobacteria</taxon>
        <taxon>Halobacteriales</taxon>
        <taxon>Haloferacaceae</taxon>
        <taxon>Haloquadratum</taxon>
    </lineage>
</organism>
<accession>U1PJ46</accession>
<dbReference type="InterPro" id="IPR055811">
    <property type="entry name" value="DUF7387"/>
</dbReference>
<evidence type="ECO:0000256" key="1">
    <source>
        <dbReference type="SAM" id="MobiDB-lite"/>
    </source>
</evidence>
<dbReference type="EMBL" id="KE356561">
    <property type="protein sequence ID" value="ERG93692.1"/>
    <property type="molecule type" value="Genomic_DNA"/>
</dbReference>
<feature type="region of interest" description="Disordered" evidence="1">
    <location>
        <begin position="53"/>
        <end position="78"/>
    </location>
</feature>
<sequence length="78" mass="8696">MSTESDTNQDPPIGTTITLNYDDEWWVASDEETGVTSQGKTRQEALRNLDEALEGYYGEGESPDNSELRDIGIDPEQN</sequence>
<dbReference type="Proteomes" id="UP000030710">
    <property type="component" value="Unassembled WGS sequence"/>
</dbReference>
<evidence type="ECO:0000313" key="3">
    <source>
        <dbReference type="Proteomes" id="UP000030710"/>
    </source>
</evidence>
<dbReference type="eggNOG" id="arCOG02413">
    <property type="taxonomic scope" value="Archaea"/>
</dbReference>
<reference evidence="2 3" key="1">
    <citation type="journal article" date="2013" name="PLoS ONE">
        <title>Assembly-driven community genomics of a hypersaline microbial ecosystem.</title>
        <authorList>
            <person name="Podell S."/>
            <person name="Ugalde J.A."/>
            <person name="Narasingarao P."/>
            <person name="Banfield J.F."/>
            <person name="Heidelberg K.B."/>
            <person name="Allen E.E."/>
        </authorList>
    </citation>
    <scope>NUCLEOTIDE SEQUENCE [LARGE SCALE GENOMIC DNA]</scope>
    <source>
        <strain evidence="3">J07HQW2</strain>
    </source>
</reference>
<dbReference type="HOGENOM" id="CLU_181226_1_0_2"/>
<dbReference type="RefSeq" id="WP_021053186.1">
    <property type="nucleotide sequence ID" value="NZ_KE356561.1"/>
</dbReference>